<comment type="caution">
    <text evidence="1">The sequence shown here is derived from an EMBL/GenBank/DDBJ whole genome shotgun (WGS) entry which is preliminary data.</text>
</comment>
<evidence type="ECO:0000313" key="1">
    <source>
        <dbReference type="EMBL" id="KAJ5386820.1"/>
    </source>
</evidence>
<dbReference type="AlphaFoldDB" id="A0A9W9VPC6"/>
<organism evidence="1 2">
    <name type="scientific">Penicillium cosmopolitanum</name>
    <dbReference type="NCBI Taxonomy" id="1131564"/>
    <lineage>
        <taxon>Eukaryota</taxon>
        <taxon>Fungi</taxon>
        <taxon>Dikarya</taxon>
        <taxon>Ascomycota</taxon>
        <taxon>Pezizomycotina</taxon>
        <taxon>Eurotiomycetes</taxon>
        <taxon>Eurotiomycetidae</taxon>
        <taxon>Eurotiales</taxon>
        <taxon>Aspergillaceae</taxon>
        <taxon>Penicillium</taxon>
    </lineage>
</organism>
<name>A0A9W9VPC6_9EURO</name>
<reference evidence="1" key="1">
    <citation type="submission" date="2022-12" db="EMBL/GenBank/DDBJ databases">
        <authorList>
            <person name="Petersen C."/>
        </authorList>
    </citation>
    <scope>NUCLEOTIDE SEQUENCE</scope>
    <source>
        <strain evidence="1">IBT 29677</strain>
    </source>
</reference>
<dbReference type="RefSeq" id="XP_056484618.1">
    <property type="nucleotide sequence ID" value="XM_056633998.1"/>
</dbReference>
<accession>A0A9W9VPC6</accession>
<sequence>MLFTALYSRFIKPNDTWIATLTAGLLGTVSGVFGTAAAAIPGLVKSGAIVAANAGENAAARSGVTANLFGAGAGASSQGNGIANSMMQDAASVYVYIKVPTLPLANINNRIQGELNNLSNLEDYMWKLLNFTQFAFYSWGHNALFKTAKNTGYNTDEQYINTPGNLVDILRDGGFASNIEPESLLAATMYDNSMLKFMWGSAIGYLWSTSRVVIYRISDVTEWIEDDDDYTPPDGPCPLEPWETDYQVAVCDEDTGSMYILQALGSNLKGTDRLSQYGLSVLDMARYANLTQSTYGFTKWLTDASAKKIQTNIIEAPVNATPPFVGIPVCDLDALKPLWMAERARDQWYDDNKDMKVFT</sequence>
<dbReference type="EMBL" id="JAPZBU010000009">
    <property type="protein sequence ID" value="KAJ5386820.1"/>
    <property type="molecule type" value="Genomic_DNA"/>
</dbReference>
<proteinExistence type="predicted"/>
<dbReference type="Proteomes" id="UP001147747">
    <property type="component" value="Unassembled WGS sequence"/>
</dbReference>
<gene>
    <name evidence="1" type="ORF">N7509_009361</name>
</gene>
<keyword evidence="2" id="KW-1185">Reference proteome</keyword>
<dbReference type="GeneID" id="81372978"/>
<protein>
    <submittedName>
        <fullName evidence="1">Uncharacterized protein</fullName>
    </submittedName>
</protein>
<evidence type="ECO:0000313" key="2">
    <source>
        <dbReference type="Proteomes" id="UP001147747"/>
    </source>
</evidence>
<reference evidence="1" key="2">
    <citation type="journal article" date="2023" name="IMA Fungus">
        <title>Comparative genomic study of the Penicillium genus elucidates a diverse pangenome and 15 lateral gene transfer events.</title>
        <authorList>
            <person name="Petersen C."/>
            <person name="Sorensen T."/>
            <person name="Nielsen M.R."/>
            <person name="Sondergaard T.E."/>
            <person name="Sorensen J.L."/>
            <person name="Fitzpatrick D.A."/>
            <person name="Frisvad J.C."/>
            <person name="Nielsen K.L."/>
        </authorList>
    </citation>
    <scope>NUCLEOTIDE SEQUENCE</scope>
    <source>
        <strain evidence="1">IBT 29677</strain>
    </source>
</reference>